<reference evidence="2" key="1">
    <citation type="submission" date="2018-11" db="EMBL/GenBank/DDBJ databases">
        <authorList>
            <person name="Grassa J C."/>
        </authorList>
    </citation>
    <scope>NUCLEOTIDE SEQUENCE [LARGE SCALE GENOMIC DNA]</scope>
</reference>
<evidence type="ECO:0000313" key="2">
    <source>
        <dbReference type="EnsemblPlants" id="cds.evm.model.07.893"/>
    </source>
</evidence>
<sequence>MARPSTRSQDGVPPSTNDNIDSDAPLDVTSAPLAQSIPTNRQATIARSRSQLHDDIENQSPRIEPQLPAQDQRTSNNRHINDDVSSPFFLSSGDHPVLVLVSTFLNGTNY</sequence>
<dbReference type="Gramene" id="evm.model.07.893">
    <property type="protein sequence ID" value="cds.evm.model.07.893"/>
    <property type="gene ID" value="evm.TU.07.893"/>
</dbReference>
<dbReference type="AlphaFoldDB" id="A0A803Q6X1"/>
<accession>A0A803Q6X1</accession>
<evidence type="ECO:0000313" key="3">
    <source>
        <dbReference type="Proteomes" id="UP000596661"/>
    </source>
</evidence>
<feature type="region of interest" description="Disordered" evidence="1">
    <location>
        <begin position="1"/>
        <end position="80"/>
    </location>
</feature>
<proteinExistence type="predicted"/>
<name>A0A803Q6X1_CANSA</name>
<dbReference type="EnsemblPlants" id="evm.model.07.893">
    <property type="protein sequence ID" value="cds.evm.model.07.893"/>
    <property type="gene ID" value="evm.TU.07.893"/>
</dbReference>
<feature type="compositionally biased region" description="Polar residues" evidence="1">
    <location>
        <begin position="69"/>
        <end position="78"/>
    </location>
</feature>
<keyword evidence="3" id="KW-1185">Reference proteome</keyword>
<feature type="compositionally biased region" description="Polar residues" evidence="1">
    <location>
        <begin position="32"/>
        <end position="49"/>
    </location>
</feature>
<feature type="compositionally biased region" description="Polar residues" evidence="1">
    <location>
        <begin position="1"/>
        <end position="19"/>
    </location>
</feature>
<dbReference type="EMBL" id="UZAU01000650">
    <property type="status" value="NOT_ANNOTATED_CDS"/>
    <property type="molecule type" value="Genomic_DNA"/>
</dbReference>
<reference evidence="2" key="2">
    <citation type="submission" date="2021-03" db="UniProtKB">
        <authorList>
            <consortium name="EnsemblPlants"/>
        </authorList>
    </citation>
    <scope>IDENTIFICATION</scope>
</reference>
<dbReference type="Proteomes" id="UP000596661">
    <property type="component" value="Chromosome 7"/>
</dbReference>
<protein>
    <submittedName>
        <fullName evidence="2">Uncharacterized protein</fullName>
    </submittedName>
</protein>
<organism evidence="2 3">
    <name type="scientific">Cannabis sativa</name>
    <name type="common">Hemp</name>
    <name type="synonym">Marijuana</name>
    <dbReference type="NCBI Taxonomy" id="3483"/>
    <lineage>
        <taxon>Eukaryota</taxon>
        <taxon>Viridiplantae</taxon>
        <taxon>Streptophyta</taxon>
        <taxon>Embryophyta</taxon>
        <taxon>Tracheophyta</taxon>
        <taxon>Spermatophyta</taxon>
        <taxon>Magnoliopsida</taxon>
        <taxon>eudicotyledons</taxon>
        <taxon>Gunneridae</taxon>
        <taxon>Pentapetalae</taxon>
        <taxon>rosids</taxon>
        <taxon>fabids</taxon>
        <taxon>Rosales</taxon>
        <taxon>Cannabaceae</taxon>
        <taxon>Cannabis</taxon>
    </lineage>
</organism>
<evidence type="ECO:0000256" key="1">
    <source>
        <dbReference type="SAM" id="MobiDB-lite"/>
    </source>
</evidence>